<dbReference type="InterPro" id="IPR011583">
    <property type="entry name" value="Chitinase_II/V-like_cat"/>
</dbReference>
<dbReference type="GO" id="GO:0005576">
    <property type="term" value="C:extracellular region"/>
    <property type="evidence" value="ECO:0007669"/>
    <property type="project" value="UniProtKB-SubCell"/>
</dbReference>
<dbReference type="EMBL" id="JABELV010000005">
    <property type="protein sequence ID" value="KAG7575258.1"/>
    <property type="molecule type" value="Genomic_DNA"/>
</dbReference>
<gene>
    <name evidence="13" type="ORF">FFLO_00422</name>
</gene>
<feature type="region of interest" description="Disordered" evidence="11">
    <location>
        <begin position="1"/>
        <end position="27"/>
    </location>
</feature>
<evidence type="ECO:0000313" key="13">
    <source>
        <dbReference type="EMBL" id="KAG7575258.1"/>
    </source>
</evidence>
<comment type="catalytic activity">
    <reaction evidence="1">
        <text>Random endo-hydrolysis of N-acetyl-beta-D-glucosaminide (1-&gt;4)-beta-linkages in chitin and chitodextrins.</text>
        <dbReference type="EC" id="3.2.1.14"/>
    </reaction>
</comment>
<evidence type="ECO:0000256" key="2">
    <source>
        <dbReference type="ARBA" id="ARBA00004613"/>
    </source>
</evidence>
<evidence type="ECO:0000256" key="6">
    <source>
        <dbReference type="ARBA" id="ARBA00022801"/>
    </source>
</evidence>
<dbReference type="GO" id="GO:0006032">
    <property type="term" value="P:chitin catabolic process"/>
    <property type="evidence" value="ECO:0007669"/>
    <property type="project" value="UniProtKB-KW"/>
</dbReference>
<evidence type="ECO:0000313" key="14">
    <source>
        <dbReference type="Proteomes" id="UP000812966"/>
    </source>
</evidence>
<keyword evidence="10" id="KW-0624">Polysaccharide degradation</keyword>
<evidence type="ECO:0000256" key="7">
    <source>
        <dbReference type="ARBA" id="ARBA00023024"/>
    </source>
</evidence>
<proteinExistence type="inferred from homology"/>
<evidence type="ECO:0000256" key="1">
    <source>
        <dbReference type="ARBA" id="ARBA00000822"/>
    </source>
</evidence>
<evidence type="ECO:0000256" key="3">
    <source>
        <dbReference type="ARBA" id="ARBA00008682"/>
    </source>
</evidence>
<keyword evidence="6" id="KW-0378">Hydrolase</keyword>
<keyword evidence="5" id="KW-0964">Secreted</keyword>
<keyword evidence="7" id="KW-0146">Chitin degradation</keyword>
<dbReference type="AlphaFoldDB" id="A0A8K0JS85"/>
<dbReference type="PANTHER" id="PTHR11177">
    <property type="entry name" value="CHITINASE"/>
    <property type="match status" value="1"/>
</dbReference>
<dbReference type="InterPro" id="IPR017853">
    <property type="entry name" value="GH"/>
</dbReference>
<comment type="subcellular location">
    <subcellularLocation>
        <location evidence="2">Secreted</location>
    </subcellularLocation>
</comment>
<dbReference type="Gene3D" id="3.20.20.80">
    <property type="entry name" value="Glycosidases"/>
    <property type="match status" value="1"/>
</dbReference>
<evidence type="ECO:0000256" key="5">
    <source>
        <dbReference type="ARBA" id="ARBA00022525"/>
    </source>
</evidence>
<dbReference type="InterPro" id="IPR050314">
    <property type="entry name" value="Glycosyl_Hydrlase_18"/>
</dbReference>
<dbReference type="SUPFAM" id="SSF54556">
    <property type="entry name" value="Chitinase insertion domain"/>
    <property type="match status" value="1"/>
</dbReference>
<protein>
    <recommendedName>
        <fullName evidence="4">chitinase</fullName>
        <ecNumber evidence="4">3.2.1.14</ecNumber>
    </recommendedName>
</protein>
<dbReference type="GO" id="GO:0008061">
    <property type="term" value="F:chitin binding"/>
    <property type="evidence" value="ECO:0007669"/>
    <property type="project" value="InterPro"/>
</dbReference>
<dbReference type="PANTHER" id="PTHR11177:SF317">
    <property type="entry name" value="CHITINASE 12-RELATED"/>
    <property type="match status" value="1"/>
</dbReference>
<dbReference type="FunFam" id="3.20.20.80:FF:000075">
    <property type="entry name" value="Sporulation-specific chitinase"/>
    <property type="match status" value="1"/>
</dbReference>
<name>A0A8K0JS85_9TREE</name>
<dbReference type="Pfam" id="PF00704">
    <property type="entry name" value="Glyco_hydro_18"/>
    <property type="match status" value="1"/>
</dbReference>
<accession>A0A8K0JS85</accession>
<keyword evidence="9" id="KW-0326">Glycosidase</keyword>
<dbReference type="SUPFAM" id="SSF51445">
    <property type="entry name" value="(Trans)glycosidases"/>
    <property type="match status" value="1"/>
</dbReference>
<keyword evidence="14" id="KW-1185">Reference proteome</keyword>
<dbReference type="CDD" id="cd06548">
    <property type="entry name" value="GH18_chitinase"/>
    <property type="match status" value="1"/>
</dbReference>
<dbReference type="PROSITE" id="PS51910">
    <property type="entry name" value="GH18_2"/>
    <property type="match status" value="1"/>
</dbReference>
<dbReference type="SMART" id="SM00636">
    <property type="entry name" value="Glyco_18"/>
    <property type="match status" value="1"/>
</dbReference>
<feature type="domain" description="GH18" evidence="12">
    <location>
        <begin position="27"/>
        <end position="387"/>
    </location>
</feature>
<dbReference type="GO" id="GO:0008843">
    <property type="term" value="F:endochitinase activity"/>
    <property type="evidence" value="ECO:0007669"/>
    <property type="project" value="UniProtKB-EC"/>
</dbReference>
<dbReference type="Proteomes" id="UP000812966">
    <property type="component" value="Unassembled WGS sequence"/>
</dbReference>
<dbReference type="Gene3D" id="3.10.50.10">
    <property type="match status" value="1"/>
</dbReference>
<dbReference type="InterPro" id="IPR029070">
    <property type="entry name" value="Chitinase_insertion_sf"/>
</dbReference>
<dbReference type="EC" id="3.2.1.14" evidence="4"/>
<sequence>MYANQYQQQQQQQGGPPPIPQRPQQGKRSVGYFTNWSIYSPAYLPSQIPHQNLTHLNYAFANVDPHTGGVVLSDSWADVEIRHPGQGGDDGGLLGNFGVLRSLKRSNRNLKVLLSIGGWSYRDNFVPLGKDAGKREKFAKSGVRLVEDLGLDGIQIDWEYPQNSSEAHAYVDLLAKCRRELDELARSKGRSAGTYELTVAVPSGRDNYAKLDIRGMSQYVDFWNLMTSQFAGSWDSVSGHQANLYAAQPGGASVDDAVRYYIQNGIRPDQVVVGVPLYGRAFMGTHGIGQPFNGTGEGSWEQGMWDYKALPRQGAQVFEDERLGASWSFEPSNGRLVTYDTVPNIIRKANYITQQGLGGAMYWELSGDKQIPGESLIEAMARTLGGGLQYEENELNYPGSSESA</sequence>
<organism evidence="13 14">
    <name type="scientific">Filobasidium floriforme</name>
    <dbReference type="NCBI Taxonomy" id="5210"/>
    <lineage>
        <taxon>Eukaryota</taxon>
        <taxon>Fungi</taxon>
        <taxon>Dikarya</taxon>
        <taxon>Basidiomycota</taxon>
        <taxon>Agaricomycotina</taxon>
        <taxon>Tremellomycetes</taxon>
        <taxon>Filobasidiales</taxon>
        <taxon>Filobasidiaceae</taxon>
        <taxon>Filobasidium</taxon>
    </lineage>
</organism>
<keyword evidence="8" id="KW-0119">Carbohydrate metabolism</keyword>
<dbReference type="InterPro" id="IPR001223">
    <property type="entry name" value="Glyco_hydro18_cat"/>
</dbReference>
<dbReference type="FunFam" id="3.10.50.10:FF:000005">
    <property type="entry name" value="Endochitinase B1"/>
    <property type="match status" value="1"/>
</dbReference>
<evidence type="ECO:0000256" key="11">
    <source>
        <dbReference type="SAM" id="MobiDB-lite"/>
    </source>
</evidence>
<feature type="compositionally biased region" description="Low complexity" evidence="11">
    <location>
        <begin position="1"/>
        <end position="14"/>
    </location>
</feature>
<evidence type="ECO:0000256" key="10">
    <source>
        <dbReference type="ARBA" id="ARBA00023326"/>
    </source>
</evidence>
<comment type="caution">
    <text evidence="13">The sequence shown here is derived from an EMBL/GenBank/DDBJ whole genome shotgun (WGS) entry which is preliminary data.</text>
</comment>
<evidence type="ECO:0000256" key="8">
    <source>
        <dbReference type="ARBA" id="ARBA00023277"/>
    </source>
</evidence>
<comment type="similarity">
    <text evidence="3">Belongs to the glycosyl hydrolase 18 family. Chitinase class V subfamily.</text>
</comment>
<evidence type="ECO:0000256" key="9">
    <source>
        <dbReference type="ARBA" id="ARBA00023295"/>
    </source>
</evidence>
<reference evidence="13" key="1">
    <citation type="submission" date="2020-04" db="EMBL/GenBank/DDBJ databases">
        <title>Analysis of mating type loci in Filobasidium floriforme.</title>
        <authorList>
            <person name="Nowrousian M."/>
        </authorList>
    </citation>
    <scope>NUCLEOTIDE SEQUENCE</scope>
    <source>
        <strain evidence="13">CBS 6242</strain>
    </source>
</reference>
<evidence type="ECO:0000259" key="12">
    <source>
        <dbReference type="PROSITE" id="PS51910"/>
    </source>
</evidence>
<evidence type="ECO:0000256" key="4">
    <source>
        <dbReference type="ARBA" id="ARBA00012729"/>
    </source>
</evidence>
<dbReference type="GO" id="GO:0000272">
    <property type="term" value="P:polysaccharide catabolic process"/>
    <property type="evidence" value="ECO:0007669"/>
    <property type="project" value="UniProtKB-KW"/>
</dbReference>